<comment type="caution">
    <text evidence="13">The sequence shown here is derived from an EMBL/GenBank/DDBJ whole genome shotgun (WGS) entry which is preliminary data.</text>
</comment>
<reference evidence="13 14" key="1">
    <citation type="submission" date="2016-07" db="EMBL/GenBank/DDBJ databases">
        <title>Draft genome sequence of Prauserella muralis DSM 45305, isolated from a mould-covered wall in an indoor environment.</title>
        <authorList>
            <person name="Ruckert C."/>
            <person name="Albersmeier A."/>
            <person name="Jiang C.-L."/>
            <person name="Jiang Y."/>
            <person name="Kalinowski J."/>
            <person name="Schneider O."/>
            <person name="Winkler A."/>
            <person name="Zotchev S.B."/>
        </authorList>
    </citation>
    <scope>NUCLEOTIDE SEQUENCE [LARGE SCALE GENOMIC DNA]</scope>
    <source>
        <strain evidence="13 14">DSM 45305</strain>
    </source>
</reference>
<evidence type="ECO:0000313" key="14">
    <source>
        <dbReference type="Proteomes" id="UP000249915"/>
    </source>
</evidence>
<name>A0A2V4AM66_9PSEU</name>
<evidence type="ECO:0008006" key="15">
    <source>
        <dbReference type="Google" id="ProtNLM"/>
    </source>
</evidence>
<gene>
    <name evidence="13" type="ORF">BAY60_24560</name>
</gene>
<feature type="disulfide bond" evidence="9">
    <location>
        <begin position="325"/>
        <end position="352"/>
    </location>
</feature>
<evidence type="ECO:0000256" key="1">
    <source>
        <dbReference type="ARBA" id="ARBA00007664"/>
    </source>
</evidence>
<keyword evidence="3 10" id="KW-0732">Signal</keyword>
<dbReference type="CDD" id="cd21112">
    <property type="entry name" value="alphaLP-like"/>
    <property type="match status" value="1"/>
</dbReference>
<evidence type="ECO:0000256" key="2">
    <source>
        <dbReference type="ARBA" id="ARBA00022670"/>
    </source>
</evidence>
<organism evidence="13 14">
    <name type="scientific">Prauserella muralis</name>
    <dbReference type="NCBI Taxonomy" id="588067"/>
    <lineage>
        <taxon>Bacteria</taxon>
        <taxon>Bacillati</taxon>
        <taxon>Actinomycetota</taxon>
        <taxon>Actinomycetes</taxon>
        <taxon>Pseudonocardiales</taxon>
        <taxon>Pseudonocardiaceae</taxon>
        <taxon>Prauserella</taxon>
    </lineage>
</organism>
<keyword evidence="6" id="KW-0865">Zymogen</keyword>
<evidence type="ECO:0000256" key="10">
    <source>
        <dbReference type="SAM" id="SignalP"/>
    </source>
</evidence>
<evidence type="ECO:0000256" key="4">
    <source>
        <dbReference type="ARBA" id="ARBA00022801"/>
    </source>
</evidence>
<dbReference type="GO" id="GO:0005576">
    <property type="term" value="C:extracellular region"/>
    <property type="evidence" value="ECO:0007669"/>
    <property type="project" value="InterPro"/>
</dbReference>
<dbReference type="Proteomes" id="UP000249915">
    <property type="component" value="Unassembled WGS sequence"/>
</dbReference>
<evidence type="ECO:0000256" key="5">
    <source>
        <dbReference type="ARBA" id="ARBA00022825"/>
    </source>
</evidence>
<evidence type="ECO:0000256" key="9">
    <source>
        <dbReference type="PIRSR" id="PIRSR001134-2"/>
    </source>
</evidence>
<dbReference type="PRINTS" id="PR00861">
    <property type="entry name" value="ALYTICPTASE"/>
</dbReference>
<dbReference type="InterPro" id="IPR001316">
    <property type="entry name" value="Pept_S1A_streptogrisin"/>
</dbReference>
<evidence type="ECO:0000256" key="8">
    <source>
        <dbReference type="PIRSR" id="PIRSR001134-1"/>
    </source>
</evidence>
<feature type="disulfide bond" evidence="9">
    <location>
        <begin position="199"/>
        <end position="220"/>
    </location>
</feature>
<evidence type="ECO:0000256" key="6">
    <source>
        <dbReference type="ARBA" id="ARBA00023145"/>
    </source>
</evidence>
<dbReference type="Gene3D" id="2.40.10.10">
    <property type="entry name" value="Trypsin-like serine proteases"/>
    <property type="match status" value="2"/>
</dbReference>
<feature type="domain" description="Peptidase S1" evidence="11">
    <location>
        <begin position="186"/>
        <end position="368"/>
    </location>
</feature>
<dbReference type="PIRSF" id="PIRSF001134">
    <property type="entry name" value="Streptogrisin"/>
    <property type="match status" value="1"/>
</dbReference>
<dbReference type="GO" id="GO:0004252">
    <property type="term" value="F:serine-type endopeptidase activity"/>
    <property type="evidence" value="ECO:0007669"/>
    <property type="project" value="InterPro"/>
</dbReference>
<dbReference type="InterPro" id="IPR035070">
    <property type="entry name" value="Streptogrisin_prodomain"/>
</dbReference>
<feature type="active site" description="Charge relay system" evidence="8">
    <location>
        <position position="331"/>
    </location>
</feature>
<dbReference type="InterPro" id="IPR009003">
    <property type="entry name" value="Peptidase_S1_PA"/>
</dbReference>
<dbReference type="AlphaFoldDB" id="A0A2V4AM66"/>
<keyword evidence="4" id="KW-0378">Hydrolase</keyword>
<keyword evidence="2" id="KW-0645">Protease</keyword>
<dbReference type="EMBL" id="MASW01000006">
    <property type="protein sequence ID" value="PXY21381.1"/>
    <property type="molecule type" value="Genomic_DNA"/>
</dbReference>
<dbReference type="InterPro" id="IPR043504">
    <property type="entry name" value="Peptidase_S1_PA_chymotrypsin"/>
</dbReference>
<evidence type="ECO:0000313" key="13">
    <source>
        <dbReference type="EMBL" id="PXY21381.1"/>
    </source>
</evidence>
<keyword evidence="14" id="KW-1185">Reference proteome</keyword>
<dbReference type="InterPro" id="IPR001254">
    <property type="entry name" value="Trypsin_dom"/>
</dbReference>
<sequence>MLVTGVAAALAVPAFAGQPAPPEDTAPVQGEVVAALQRDLGLTETQVADRLRAEASAADAARSLSTTLGERYAGAWFDDAAGTLVVGVTEAEATAPVRQAGAQARVVEHGLAELRAAAGRLDRMGGAVPDEVTGWYVEPSSNSVVVEIDSTRRSEDADRLVGTLRAGGMPVRADWTTEAPRPLADIVGGDPFTVGAGRCSIGFSATGADGGEHFLTAGHCTEGGGTALDADGREIGPISESTFGAEGDFGLVDVTAPGATLTPLVNRYDGTTVEITGSEQAPVGASICRSGSTTGFFCGEVTAFDQTVNYGNGDIVSGLTRTTVCAEPGDSGGAYLSGTQAQGLTSGGSGDCTGGGVTFFQPVGEALDAFGLTLVTAGG</sequence>
<feature type="active site" description="Charge relay system" evidence="8">
    <location>
        <position position="248"/>
    </location>
</feature>
<accession>A0A2V4AM66</accession>
<feature type="signal peptide" evidence="10">
    <location>
        <begin position="1"/>
        <end position="16"/>
    </location>
</feature>
<comment type="similarity">
    <text evidence="1">Belongs to the peptidase S1 family.</text>
</comment>
<keyword evidence="5" id="KW-0720">Serine protease</keyword>
<dbReference type="SUPFAM" id="SSF50494">
    <property type="entry name" value="Trypsin-like serine proteases"/>
    <property type="match status" value="1"/>
</dbReference>
<dbReference type="Gene3D" id="3.30.300.50">
    <property type="match status" value="2"/>
</dbReference>
<feature type="disulfide bond" evidence="9">
    <location>
        <begin position="288"/>
        <end position="298"/>
    </location>
</feature>
<dbReference type="Pfam" id="PF02983">
    <property type="entry name" value="Pro_Al_protease"/>
    <property type="match status" value="1"/>
</dbReference>
<keyword evidence="7 9" id="KW-1015">Disulfide bond</keyword>
<feature type="active site" description="Charge relay system" evidence="8">
    <location>
        <position position="219"/>
    </location>
</feature>
<proteinExistence type="inferred from homology"/>
<dbReference type="InterPro" id="IPR004236">
    <property type="entry name" value="Pept_S1_alpha_lytic"/>
</dbReference>
<dbReference type="GO" id="GO:0006508">
    <property type="term" value="P:proteolysis"/>
    <property type="evidence" value="ECO:0007669"/>
    <property type="project" value="UniProtKB-KW"/>
</dbReference>
<feature type="chain" id="PRO_5039485789" description="Streptogrisin C" evidence="10">
    <location>
        <begin position="17"/>
        <end position="379"/>
    </location>
</feature>
<protein>
    <recommendedName>
        <fullName evidence="15">Streptogrisin C</fullName>
    </recommendedName>
</protein>
<evidence type="ECO:0000256" key="7">
    <source>
        <dbReference type="ARBA" id="ARBA00023157"/>
    </source>
</evidence>
<evidence type="ECO:0000256" key="3">
    <source>
        <dbReference type="ARBA" id="ARBA00022729"/>
    </source>
</evidence>
<evidence type="ECO:0000259" key="12">
    <source>
        <dbReference type="Pfam" id="PF02983"/>
    </source>
</evidence>
<evidence type="ECO:0000259" key="11">
    <source>
        <dbReference type="Pfam" id="PF00089"/>
    </source>
</evidence>
<dbReference type="Pfam" id="PF00089">
    <property type="entry name" value="Trypsin"/>
    <property type="match status" value="1"/>
</dbReference>
<feature type="domain" description="Peptidase S1A alpha-lytic prodomain" evidence="12">
    <location>
        <begin position="109"/>
        <end position="162"/>
    </location>
</feature>